<dbReference type="InterPro" id="IPR016024">
    <property type="entry name" value="ARM-type_fold"/>
</dbReference>
<evidence type="ECO:0000256" key="1">
    <source>
        <dbReference type="ARBA" id="ARBA00004123"/>
    </source>
</evidence>
<proteinExistence type="inferred from homology"/>
<evidence type="ECO:0000259" key="8">
    <source>
        <dbReference type="PROSITE" id="PS51366"/>
    </source>
</evidence>
<dbReference type="PANTHER" id="PTHR18034:SF3">
    <property type="entry name" value="PRE-MRNA-SPLICING FACTOR CWC22 HOMOLOG"/>
    <property type="match status" value="1"/>
</dbReference>
<keyword evidence="3" id="KW-0507">mRNA processing</keyword>
<dbReference type="Gene3D" id="1.25.40.180">
    <property type="match status" value="1"/>
</dbReference>
<feature type="compositionally biased region" description="Basic residues" evidence="7">
    <location>
        <begin position="507"/>
        <end position="529"/>
    </location>
</feature>
<feature type="region of interest" description="Disordered" evidence="7">
    <location>
        <begin position="484"/>
        <end position="529"/>
    </location>
</feature>
<evidence type="ECO:0000256" key="4">
    <source>
        <dbReference type="ARBA" id="ARBA00023187"/>
    </source>
</evidence>
<evidence type="ECO:0000313" key="9">
    <source>
        <dbReference type="EMBL" id="QGN17773.1"/>
    </source>
</evidence>
<comment type="similarity">
    <text evidence="2">Belongs to the CWC22 family.</text>
</comment>
<evidence type="ECO:0000256" key="7">
    <source>
        <dbReference type="SAM" id="MobiDB-lite"/>
    </source>
</evidence>
<keyword evidence="5" id="KW-0539">Nucleus</keyword>
<dbReference type="InterPro" id="IPR003891">
    <property type="entry name" value="Initiation_fac_eIF4g_MI"/>
</dbReference>
<sequence length="529" mass="61237">MSSQEEQLEEWHASKDVIEYAIKSLDSKNILQSVEALIDVNLLRHQRLLVATVLGVQCETDKAAALAALVKILNGFIPSIGYMTGRECVLRLVDGIFRKDSTVYYNMIELLSFLIRDEVMSEGVAFALIYFLLGEANDESISIVCYIMCSFGKLLQEFDKESEADIAEKLRVIYENPHTNKETYSALSKFFDKRRLMYNGQQWNIDFPFVESNVHNIVVDFSTQTPCIDLDTFKVDEDPEQTNVKYSGIRAEIIEAFFEKKENKSSINDMTDADKTAFKKKIYLILKGSLSGDEAAHKILKLKLKAPEKTLVADIVARACSQEATYSKFYGILTERLCSFHDSWRNSFANTFYNDYECMSDNDPSNIRNLGKFWGHALATDCIPFEVFKAVHMNERDSNAANRVFLKFLFHELVLDMGIDKLKSKFDEPDLQDHLVNLFPNKEYDDIMFSINYFTAIGLGPLTDRMRSTLQKFEEERRERYSNAIRNSELEDKENVRTPRMHPDRLRRNRSRSPIGRRNRSRTPPRRRR</sequence>
<evidence type="ECO:0000256" key="5">
    <source>
        <dbReference type="ARBA" id="ARBA00023242"/>
    </source>
</evidence>
<keyword evidence="10" id="KW-1185">Reference proteome</keyword>
<feature type="compositionally biased region" description="Basic and acidic residues" evidence="7">
    <location>
        <begin position="488"/>
        <end position="506"/>
    </location>
</feature>
<evidence type="ECO:0000256" key="3">
    <source>
        <dbReference type="ARBA" id="ARBA00022664"/>
    </source>
</evidence>
<accession>A0ABX6F349</accession>
<keyword evidence="4" id="KW-0508">mRNA splicing</keyword>
<protein>
    <recommendedName>
        <fullName evidence="6">Pre-mRNA-splicing factor CWC22</fullName>
    </recommendedName>
</protein>
<evidence type="ECO:0000256" key="6">
    <source>
        <dbReference type="ARBA" id="ARBA00040804"/>
    </source>
</evidence>
<dbReference type="InterPro" id="IPR050781">
    <property type="entry name" value="CWC22_splicing_factor"/>
</dbReference>
<dbReference type="PANTHER" id="PTHR18034">
    <property type="entry name" value="CELL CYCLE CONTROL PROTEIN CWF22-RELATED"/>
    <property type="match status" value="1"/>
</dbReference>
<name>A0ABX6F349_KLUMA</name>
<dbReference type="Pfam" id="PF02847">
    <property type="entry name" value="MA3"/>
    <property type="match status" value="1"/>
</dbReference>
<dbReference type="Proteomes" id="UP000422736">
    <property type="component" value="Chromosome 8"/>
</dbReference>
<organism evidence="9 10">
    <name type="scientific">Kluyveromyces marxianus</name>
    <name type="common">Yeast</name>
    <name type="synonym">Candida kefyr</name>
    <dbReference type="NCBI Taxonomy" id="4911"/>
    <lineage>
        <taxon>Eukaryota</taxon>
        <taxon>Fungi</taxon>
        <taxon>Dikarya</taxon>
        <taxon>Ascomycota</taxon>
        <taxon>Saccharomycotina</taxon>
        <taxon>Saccharomycetes</taxon>
        <taxon>Saccharomycetales</taxon>
        <taxon>Saccharomycetaceae</taxon>
        <taxon>Kluyveromyces</taxon>
    </lineage>
</organism>
<comment type="subcellular location">
    <subcellularLocation>
        <location evidence="1">Nucleus</location>
    </subcellularLocation>
</comment>
<feature type="domain" description="MI" evidence="8">
    <location>
        <begin position="277"/>
        <end position="393"/>
    </location>
</feature>
<evidence type="ECO:0000313" key="10">
    <source>
        <dbReference type="Proteomes" id="UP000422736"/>
    </source>
</evidence>
<gene>
    <name evidence="9" type="primary">CWC22</name>
    <name evidence="9" type="ORF">FIM1_4982</name>
</gene>
<dbReference type="EMBL" id="CP015060">
    <property type="protein sequence ID" value="QGN17773.1"/>
    <property type="molecule type" value="Genomic_DNA"/>
</dbReference>
<dbReference type="PROSITE" id="PS51366">
    <property type="entry name" value="MI"/>
    <property type="match status" value="1"/>
</dbReference>
<reference evidence="9 10" key="1">
    <citation type="submission" date="2016-03" db="EMBL/GenBank/DDBJ databases">
        <title>How can Kluyveromyces marxianus grow so fast - potential evolutionary course in Saccharomyces Complex revealed by comparative genomics.</title>
        <authorList>
            <person name="Mo W."/>
            <person name="Lu W."/>
            <person name="Yang X."/>
            <person name="Qi J."/>
            <person name="Lv H."/>
        </authorList>
    </citation>
    <scope>NUCLEOTIDE SEQUENCE [LARGE SCALE GENOMIC DNA]</scope>
    <source>
        <strain evidence="9 10">FIM1</strain>
    </source>
</reference>
<evidence type="ECO:0000256" key="2">
    <source>
        <dbReference type="ARBA" id="ARBA00006856"/>
    </source>
</evidence>
<dbReference type="SMART" id="SM00544">
    <property type="entry name" value="MA3"/>
    <property type="match status" value="1"/>
</dbReference>
<dbReference type="SUPFAM" id="SSF48371">
    <property type="entry name" value="ARM repeat"/>
    <property type="match status" value="1"/>
</dbReference>